<dbReference type="Gene3D" id="1.10.287.810">
    <property type="entry name" value="Mitochondrial import inner membrane translocase subunit tim13 like domains"/>
    <property type="match status" value="1"/>
</dbReference>
<dbReference type="AlphaFoldDB" id="W7AMF4"/>
<protein>
    <recommendedName>
        <fullName evidence="1">Mitochondrial import inner membrane translocase subunit</fullName>
    </recommendedName>
</protein>
<dbReference type="InterPro" id="IPR035427">
    <property type="entry name" value="Tim10-like_dom_sf"/>
</dbReference>
<keyword evidence="1" id="KW-1015">Disulfide bond</keyword>
<feature type="region of interest" description="Disordered" evidence="2">
    <location>
        <begin position="1"/>
        <end position="21"/>
    </location>
</feature>
<comment type="similarity">
    <text evidence="1">Belongs to the small Tim family.</text>
</comment>
<keyword evidence="1" id="KW-0811">Translocation</keyword>
<keyword evidence="1" id="KW-0143">Chaperone</keyword>
<evidence type="ECO:0000313" key="4">
    <source>
        <dbReference type="EMBL" id="EUD74642.1"/>
    </source>
</evidence>
<reference evidence="4 5" key="1">
    <citation type="submission" date="2013-02" db="EMBL/GenBank/DDBJ databases">
        <title>The Genome Sequence of Plasmodium vinckei petteri CR.</title>
        <authorList>
            <consortium name="The Broad Institute Genome Sequencing Platform"/>
            <consortium name="The Broad Institute Genome Sequencing Center for Infectious Disease"/>
            <person name="Neafsey D."/>
            <person name="Cheeseman I."/>
            <person name="Volkman S."/>
            <person name="Adams J."/>
            <person name="Walker B."/>
            <person name="Young S.K."/>
            <person name="Zeng Q."/>
            <person name="Gargeya S."/>
            <person name="Fitzgerald M."/>
            <person name="Haas B."/>
            <person name="Abouelleil A."/>
            <person name="Alvarado L."/>
            <person name="Arachchi H.M."/>
            <person name="Berlin A.M."/>
            <person name="Chapman S.B."/>
            <person name="Dewar J."/>
            <person name="Goldberg J."/>
            <person name="Griggs A."/>
            <person name="Gujja S."/>
            <person name="Hansen M."/>
            <person name="Howarth C."/>
            <person name="Imamovic A."/>
            <person name="Larimer J."/>
            <person name="McCowan C."/>
            <person name="Murphy C."/>
            <person name="Neiman D."/>
            <person name="Pearson M."/>
            <person name="Priest M."/>
            <person name="Roberts A."/>
            <person name="Saif S."/>
            <person name="Shea T."/>
            <person name="Sisk P."/>
            <person name="Sykes S."/>
            <person name="Wortman J."/>
            <person name="Nusbaum C."/>
            <person name="Birren B."/>
        </authorList>
    </citation>
    <scope>NUCLEOTIDE SEQUENCE [LARGE SCALE GENOMIC DNA]</scope>
    <source>
        <strain evidence="4 5">CR</strain>
    </source>
</reference>
<comment type="subunit">
    <text evidence="1">Heterohexamer.</text>
</comment>
<dbReference type="GO" id="GO:0015031">
    <property type="term" value="P:protein transport"/>
    <property type="evidence" value="ECO:0007669"/>
    <property type="project" value="UniProtKB-KW"/>
</dbReference>
<evidence type="ECO:0000259" key="3">
    <source>
        <dbReference type="Pfam" id="PF02953"/>
    </source>
</evidence>
<dbReference type="SUPFAM" id="SSF144122">
    <property type="entry name" value="Tim10-like"/>
    <property type="match status" value="1"/>
</dbReference>
<comment type="function">
    <text evidence="1">Mitochondrial intermembrane chaperone that participates in the import and insertion of some multi-pass transmembrane proteins into the mitochondrial inner membrane. Also required for the transfer of beta-barrel precursors from the TOM complex to the sorting and assembly machinery (SAM complex) of the outer membrane. Acts as a chaperone-like protein that protects the hydrophobic precursors from aggregation and guide them through the mitochondrial intermembrane space.</text>
</comment>
<accession>W7AMF4</accession>
<gene>
    <name evidence="4" type="ORF">YYG_00593</name>
</gene>
<keyword evidence="1" id="KW-0472">Membrane</keyword>
<evidence type="ECO:0000256" key="2">
    <source>
        <dbReference type="SAM" id="MobiDB-lite"/>
    </source>
</evidence>
<name>W7AMF4_PLAVN</name>
<dbReference type="Pfam" id="PF02953">
    <property type="entry name" value="zf-Tim10_DDP"/>
    <property type="match status" value="1"/>
</dbReference>
<organism evidence="4 5">
    <name type="scientific">Plasmodium vinckei petteri</name>
    <dbReference type="NCBI Taxonomy" id="138298"/>
    <lineage>
        <taxon>Eukaryota</taxon>
        <taxon>Sar</taxon>
        <taxon>Alveolata</taxon>
        <taxon>Apicomplexa</taxon>
        <taxon>Aconoidasida</taxon>
        <taxon>Haemosporida</taxon>
        <taxon>Plasmodiidae</taxon>
        <taxon>Plasmodium</taxon>
        <taxon>Plasmodium (Vinckeia)</taxon>
    </lineage>
</organism>
<keyword evidence="1" id="KW-0999">Mitochondrion inner membrane</keyword>
<evidence type="ECO:0000313" key="5">
    <source>
        <dbReference type="Proteomes" id="UP000030659"/>
    </source>
</evidence>
<comment type="domain">
    <text evidence="1">The twin CX3C motif contains 4 conserved Cys residues that form 2 disulfide bonds in the mitochondrial intermembrane space.</text>
</comment>
<keyword evidence="1" id="KW-0813">Transport</keyword>
<feature type="compositionally biased region" description="Basic and acidic residues" evidence="2">
    <location>
        <begin position="10"/>
        <end position="21"/>
    </location>
</feature>
<dbReference type="Proteomes" id="UP000030659">
    <property type="component" value="Unassembled WGS sequence"/>
</dbReference>
<evidence type="ECO:0000256" key="1">
    <source>
        <dbReference type="RuleBase" id="RU367043"/>
    </source>
</evidence>
<keyword evidence="1" id="KW-0653">Protein transport</keyword>
<feature type="domain" description="Tim10-like" evidence="3">
    <location>
        <begin position="48"/>
        <end position="94"/>
    </location>
</feature>
<comment type="subcellular location">
    <subcellularLocation>
        <location evidence="1">Mitochondrion inner membrane</location>
        <topology evidence="1">Peripheral membrane protein</topology>
        <orientation evidence="1">Intermembrane side</orientation>
    </subcellularLocation>
</comment>
<sequence length="108" mass="12385">MDSSLTGDNIDDKQKAAVRNDKNATTNNLQFSLLLGLQEIVQRQKENVKVMDICFNKCVPKIGNKLSSNEQKCIWDCANSYFYTNAFLNERLQQMTKLLKSNSDYLNL</sequence>
<dbReference type="InterPro" id="IPR004217">
    <property type="entry name" value="Tim10-like"/>
</dbReference>
<proteinExistence type="inferred from homology"/>
<dbReference type="GO" id="GO:0005743">
    <property type="term" value="C:mitochondrial inner membrane"/>
    <property type="evidence" value="ECO:0007669"/>
    <property type="project" value="UniProtKB-SubCell"/>
</dbReference>
<dbReference type="EMBL" id="KI965394">
    <property type="protein sequence ID" value="EUD74642.1"/>
    <property type="molecule type" value="Genomic_DNA"/>
</dbReference>
<keyword evidence="1" id="KW-0496">Mitochondrion</keyword>